<name>A0A0G1BCZ3_9BACT</name>
<dbReference type="AlphaFoldDB" id="A0A0G1BCZ3"/>
<protein>
    <submittedName>
        <fullName evidence="1">Uncharacterized protein</fullName>
    </submittedName>
</protein>
<dbReference type="Proteomes" id="UP000034785">
    <property type="component" value="Unassembled WGS sequence"/>
</dbReference>
<gene>
    <name evidence="1" type="ORF">UV41_C0006G0006</name>
</gene>
<evidence type="ECO:0000313" key="1">
    <source>
        <dbReference type="EMBL" id="KKS71054.1"/>
    </source>
</evidence>
<reference evidence="1 2" key="1">
    <citation type="journal article" date="2015" name="Nature">
        <title>rRNA introns, odd ribosomes, and small enigmatic genomes across a large radiation of phyla.</title>
        <authorList>
            <person name="Brown C.T."/>
            <person name="Hug L.A."/>
            <person name="Thomas B.C."/>
            <person name="Sharon I."/>
            <person name="Castelle C.J."/>
            <person name="Singh A."/>
            <person name="Wilkins M.J."/>
            <person name="Williams K.H."/>
            <person name="Banfield J.F."/>
        </authorList>
    </citation>
    <scope>NUCLEOTIDE SEQUENCE [LARGE SCALE GENOMIC DNA]</scope>
</reference>
<comment type="caution">
    <text evidence="1">The sequence shown here is derived from an EMBL/GenBank/DDBJ whole genome shotgun (WGS) entry which is preliminary data.</text>
</comment>
<evidence type="ECO:0000313" key="2">
    <source>
        <dbReference type="Proteomes" id="UP000034785"/>
    </source>
</evidence>
<sequence length="145" mass="16437">MHDIENPSGKELSPEWQEVIRESIDEQLESFEVLFGATDENPESALNFSPLSFSSGYDEREYDELSPEEKDFIKQAMFSGIGFNPEDAQIVSTYKYDGPEGSKGYGAAEVTVYETTRSDEGMFLHMATYPDGREELFVASKDYRL</sequence>
<dbReference type="EMBL" id="LCEJ01000006">
    <property type="protein sequence ID" value="KKS71054.1"/>
    <property type="molecule type" value="Genomic_DNA"/>
</dbReference>
<organism evidence="1 2">
    <name type="scientific">Candidatus Daviesbacteria bacterium GW2011_GWA2_42_7</name>
    <dbReference type="NCBI Taxonomy" id="1618425"/>
    <lineage>
        <taxon>Bacteria</taxon>
        <taxon>Candidatus Daviesiibacteriota</taxon>
    </lineage>
</organism>
<accession>A0A0G1BCZ3</accession>
<proteinExistence type="predicted"/>